<dbReference type="GO" id="GO:0009067">
    <property type="term" value="P:aspartate family amino acid biosynthetic process"/>
    <property type="evidence" value="ECO:0007669"/>
    <property type="project" value="InterPro"/>
</dbReference>
<dbReference type="AlphaFoldDB" id="A0A1Q6DW28"/>
<dbReference type="Gene3D" id="3.30.2130.10">
    <property type="entry name" value="VC0802-like"/>
    <property type="match status" value="1"/>
</dbReference>
<evidence type="ECO:0000256" key="4">
    <source>
        <dbReference type="ARBA" id="ARBA00022840"/>
    </source>
</evidence>
<dbReference type="PANTHER" id="PTHR43070:SF3">
    <property type="entry name" value="HOMOSERINE DEHYDROGENASE"/>
    <property type="match status" value="1"/>
</dbReference>
<organism evidence="7 8">
    <name type="scientific">Methanohalarchaeum thermophilum</name>
    <dbReference type="NCBI Taxonomy" id="1903181"/>
    <lineage>
        <taxon>Archaea</taxon>
        <taxon>Methanobacteriati</taxon>
        <taxon>Methanobacteriota</taxon>
        <taxon>Methanonatronarchaeia</taxon>
        <taxon>Methanonatronarchaeales</taxon>
        <taxon>Methanonatronarchaeaceae</taxon>
        <taxon>Candidatus Methanohalarchaeum</taxon>
    </lineage>
</organism>
<accession>A0A1Q6DW28</accession>
<keyword evidence="8" id="KW-1185">Reference proteome</keyword>
<evidence type="ECO:0000259" key="6">
    <source>
        <dbReference type="PROSITE" id="PS51671"/>
    </source>
</evidence>
<dbReference type="Proteomes" id="UP000185744">
    <property type="component" value="Unassembled WGS sequence"/>
</dbReference>
<evidence type="ECO:0000313" key="7">
    <source>
        <dbReference type="EMBL" id="OKY78548.1"/>
    </source>
</evidence>
<dbReference type="GO" id="GO:0004072">
    <property type="term" value="F:aspartate kinase activity"/>
    <property type="evidence" value="ECO:0007669"/>
    <property type="project" value="UniProtKB-EC"/>
</dbReference>
<dbReference type="GO" id="GO:0005524">
    <property type="term" value="F:ATP binding"/>
    <property type="evidence" value="ECO:0007669"/>
    <property type="project" value="UniProtKB-KW"/>
</dbReference>
<dbReference type="InterPro" id="IPR054352">
    <property type="entry name" value="ACT_Aspartokinase"/>
</dbReference>
<keyword evidence="3" id="KW-0418">Kinase</keyword>
<dbReference type="EMBL" id="MSDW01000001">
    <property type="protein sequence ID" value="OKY78548.1"/>
    <property type="molecule type" value="Genomic_DNA"/>
</dbReference>
<evidence type="ECO:0000256" key="1">
    <source>
        <dbReference type="ARBA" id="ARBA00013059"/>
    </source>
</evidence>
<protein>
    <recommendedName>
        <fullName evidence="1">aspartate kinase</fullName>
        <ecNumber evidence="1">2.7.2.4</ecNumber>
    </recommendedName>
</protein>
<name>A0A1Q6DW28_METT1</name>
<sequence>MKENYSEIVGGVSTKENVALVNVHGIGFVDASDAIADAFNAIKEEDINVLMITKGSCEPTISIVIEEKHLSKAVNAIRDKFGNGNIQKINKERDIAILTVLNIKGPGKPGIAGRIFRKMGENNINIKMISQDPSEFDISFVVNKKNIEKSMEVLRKLE</sequence>
<dbReference type="InterPro" id="IPR002912">
    <property type="entry name" value="ACT_dom"/>
</dbReference>
<evidence type="ECO:0000313" key="8">
    <source>
        <dbReference type="Proteomes" id="UP000185744"/>
    </source>
</evidence>
<feature type="domain" description="ACT" evidence="6">
    <location>
        <begin position="100"/>
        <end position="158"/>
    </location>
</feature>
<dbReference type="InterPro" id="IPR045865">
    <property type="entry name" value="ACT-like_dom_sf"/>
</dbReference>
<dbReference type="Pfam" id="PF22468">
    <property type="entry name" value="ACT_9"/>
    <property type="match status" value="2"/>
</dbReference>
<dbReference type="PANTHER" id="PTHR43070">
    <property type="match status" value="1"/>
</dbReference>
<dbReference type="STRING" id="1903181.BTN85_1044"/>
<dbReference type="SUPFAM" id="SSF55021">
    <property type="entry name" value="ACT-like"/>
    <property type="match status" value="2"/>
</dbReference>
<keyword evidence="5" id="KW-0521">NADP</keyword>
<comment type="caution">
    <text evidence="7">The sequence shown here is derived from an EMBL/GenBank/DDBJ whole genome shotgun (WGS) entry which is preliminary data.</text>
</comment>
<proteinExistence type="predicted"/>
<gene>
    <name evidence="7" type="ORF">BTN85_1044</name>
</gene>
<evidence type="ECO:0000256" key="2">
    <source>
        <dbReference type="ARBA" id="ARBA00022741"/>
    </source>
</evidence>
<evidence type="ECO:0000256" key="5">
    <source>
        <dbReference type="ARBA" id="ARBA00022857"/>
    </source>
</evidence>
<keyword evidence="4" id="KW-0067">ATP-binding</keyword>
<reference evidence="7" key="1">
    <citation type="submission" date="2016-12" db="EMBL/GenBank/DDBJ databases">
        <title>Discovery of methanogenic haloarchaea.</title>
        <authorList>
            <person name="Sorokin D.Y."/>
            <person name="Makarova K.S."/>
            <person name="Abbas B."/>
            <person name="Ferrer M."/>
            <person name="Golyshin P.N."/>
        </authorList>
    </citation>
    <scope>NUCLEOTIDE SEQUENCE [LARGE SCALE GENOMIC DNA]</scope>
    <source>
        <strain evidence="7">HMET1</strain>
    </source>
</reference>
<dbReference type="PROSITE" id="PS51671">
    <property type="entry name" value="ACT"/>
    <property type="match status" value="1"/>
</dbReference>
<evidence type="ECO:0000256" key="3">
    <source>
        <dbReference type="ARBA" id="ARBA00022777"/>
    </source>
</evidence>
<dbReference type="InParanoid" id="A0A1Q6DW28"/>
<dbReference type="EC" id="2.7.2.4" evidence="1"/>
<keyword evidence="3" id="KW-0808">Transferase</keyword>
<keyword evidence="2" id="KW-0547">Nucleotide-binding</keyword>
<dbReference type="Gene3D" id="3.30.70.260">
    <property type="match status" value="1"/>
</dbReference>
<dbReference type="GO" id="GO:0004412">
    <property type="term" value="F:homoserine dehydrogenase activity"/>
    <property type="evidence" value="ECO:0007669"/>
    <property type="project" value="InterPro"/>
</dbReference>
<dbReference type="InterPro" id="IPR011147">
    <property type="entry name" value="Bifunc_Aspkin/hSer_DH"/>
</dbReference>